<organism evidence="2 3">
    <name type="scientific">Paralvinella palmiformis</name>
    <dbReference type="NCBI Taxonomy" id="53620"/>
    <lineage>
        <taxon>Eukaryota</taxon>
        <taxon>Metazoa</taxon>
        <taxon>Spiralia</taxon>
        <taxon>Lophotrochozoa</taxon>
        <taxon>Annelida</taxon>
        <taxon>Polychaeta</taxon>
        <taxon>Sedentaria</taxon>
        <taxon>Canalipalpata</taxon>
        <taxon>Terebellida</taxon>
        <taxon>Terebelliformia</taxon>
        <taxon>Alvinellidae</taxon>
        <taxon>Paralvinella</taxon>
    </lineage>
</organism>
<feature type="compositionally biased region" description="Polar residues" evidence="1">
    <location>
        <begin position="160"/>
        <end position="170"/>
    </location>
</feature>
<keyword evidence="3" id="KW-1185">Reference proteome</keyword>
<evidence type="ECO:0000313" key="3">
    <source>
        <dbReference type="Proteomes" id="UP001208570"/>
    </source>
</evidence>
<accession>A0AAD9K137</accession>
<evidence type="ECO:0000313" key="2">
    <source>
        <dbReference type="EMBL" id="KAK2161970.1"/>
    </source>
</evidence>
<reference evidence="2" key="1">
    <citation type="journal article" date="2023" name="Mol. Biol. Evol.">
        <title>Third-Generation Sequencing Reveals the Adaptive Role of the Epigenome in Three Deep-Sea Polychaetes.</title>
        <authorList>
            <person name="Perez M."/>
            <person name="Aroh O."/>
            <person name="Sun Y."/>
            <person name="Lan Y."/>
            <person name="Juniper S.K."/>
            <person name="Young C.R."/>
            <person name="Angers B."/>
            <person name="Qian P.Y."/>
        </authorList>
    </citation>
    <scope>NUCLEOTIDE SEQUENCE</scope>
    <source>
        <strain evidence="2">P08H-3</strain>
    </source>
</reference>
<feature type="region of interest" description="Disordered" evidence="1">
    <location>
        <begin position="149"/>
        <end position="170"/>
    </location>
</feature>
<dbReference type="Proteomes" id="UP001208570">
    <property type="component" value="Unassembled WGS sequence"/>
</dbReference>
<dbReference type="EMBL" id="JAODUP010000107">
    <property type="protein sequence ID" value="KAK2161970.1"/>
    <property type="molecule type" value="Genomic_DNA"/>
</dbReference>
<comment type="caution">
    <text evidence="2">The sequence shown here is derived from an EMBL/GenBank/DDBJ whole genome shotgun (WGS) entry which is preliminary data.</text>
</comment>
<evidence type="ECO:0000256" key="1">
    <source>
        <dbReference type="SAM" id="MobiDB-lite"/>
    </source>
</evidence>
<sequence>MGCDRCKCGKCRCDCPDCRRCIQCCRSKDRRRPANKLPLLMLALLGGPLGPKESYDTTLPPPPCHVFNMAAVCEPIYGGYRKKIFLASPKFNIQTRPKMGCDRCKCGKCRCDCPDCRRCIQCCRSKDRRRPANKLPLLMLALLGGPLGPKGKNGTKNTGSITQSLRLRDV</sequence>
<name>A0AAD9K137_9ANNE</name>
<proteinExistence type="predicted"/>
<gene>
    <name evidence="2" type="ORF">LSH36_107g11050</name>
</gene>
<protein>
    <submittedName>
        <fullName evidence="2">Uncharacterized protein</fullName>
    </submittedName>
</protein>
<feature type="compositionally biased region" description="Low complexity" evidence="1">
    <location>
        <begin position="149"/>
        <end position="159"/>
    </location>
</feature>
<dbReference type="AlphaFoldDB" id="A0AAD9K137"/>